<accession>A0A448XDQ7</accession>
<proteinExistence type="predicted"/>
<organism evidence="1 2">
    <name type="scientific">Protopolystoma xenopodis</name>
    <dbReference type="NCBI Taxonomy" id="117903"/>
    <lineage>
        <taxon>Eukaryota</taxon>
        <taxon>Metazoa</taxon>
        <taxon>Spiralia</taxon>
        <taxon>Lophotrochozoa</taxon>
        <taxon>Platyhelminthes</taxon>
        <taxon>Monogenea</taxon>
        <taxon>Polyopisthocotylea</taxon>
        <taxon>Polystomatidea</taxon>
        <taxon>Polystomatidae</taxon>
        <taxon>Protopolystoma</taxon>
    </lineage>
</organism>
<evidence type="ECO:0000313" key="2">
    <source>
        <dbReference type="Proteomes" id="UP000784294"/>
    </source>
</evidence>
<keyword evidence="2" id="KW-1185">Reference proteome</keyword>
<sequence>MLLCTSVHGADVSCSEWLNEGCLLAGCDERCNKRLTVRFINGILLITTDSLCFDTADTAANHSAQIDRRLHVDSVTDGVNGPSLFSDTESNKQPNLVTDSLADINVAATTTSTDPEPNSESLLSSPAELAPGATAFTPLVDARSPEQSGSPPENADPSNLNLFIHLDAIVSLSTHRHLQDAVKDA</sequence>
<dbReference type="AlphaFoldDB" id="A0A448XDQ7"/>
<gene>
    <name evidence="1" type="ORF">PXEA_LOCUS27869</name>
</gene>
<comment type="caution">
    <text evidence="1">The sequence shown here is derived from an EMBL/GenBank/DDBJ whole genome shotgun (WGS) entry which is preliminary data.</text>
</comment>
<name>A0A448XDQ7_9PLAT</name>
<protein>
    <submittedName>
        <fullName evidence="1">Uncharacterized protein</fullName>
    </submittedName>
</protein>
<reference evidence="1" key="1">
    <citation type="submission" date="2018-11" db="EMBL/GenBank/DDBJ databases">
        <authorList>
            <consortium name="Pathogen Informatics"/>
        </authorList>
    </citation>
    <scope>NUCLEOTIDE SEQUENCE</scope>
</reference>
<dbReference type="Proteomes" id="UP000784294">
    <property type="component" value="Unassembled WGS sequence"/>
</dbReference>
<evidence type="ECO:0000313" key="1">
    <source>
        <dbReference type="EMBL" id="VEL34429.1"/>
    </source>
</evidence>
<dbReference type="EMBL" id="CAAALY010247641">
    <property type="protein sequence ID" value="VEL34429.1"/>
    <property type="molecule type" value="Genomic_DNA"/>
</dbReference>